<evidence type="ECO:0000259" key="1">
    <source>
        <dbReference type="PROSITE" id="PS50010"/>
    </source>
</evidence>
<dbReference type="PANTHER" id="PTHR44329">
    <property type="entry name" value="SERINE/THREONINE-PROTEIN KINASE TNNI3K-RELATED"/>
    <property type="match status" value="1"/>
</dbReference>
<dbReference type="InterPro" id="IPR011009">
    <property type="entry name" value="Kinase-like_dom_sf"/>
</dbReference>
<dbReference type="PROSITE" id="PS00109">
    <property type="entry name" value="PROTEIN_KINASE_TYR"/>
    <property type="match status" value="1"/>
</dbReference>
<accession>A0A9P7RQ64</accession>
<dbReference type="SUPFAM" id="SSF56112">
    <property type="entry name" value="Protein kinase-like (PK-like)"/>
    <property type="match status" value="1"/>
</dbReference>
<evidence type="ECO:0000313" key="3">
    <source>
        <dbReference type="EMBL" id="KAG7087353.1"/>
    </source>
</evidence>
<dbReference type="EMBL" id="CM032189">
    <property type="protein sequence ID" value="KAG7087353.1"/>
    <property type="molecule type" value="Genomic_DNA"/>
</dbReference>
<dbReference type="OrthoDB" id="6718656at2759"/>
<dbReference type="InterPro" id="IPR051681">
    <property type="entry name" value="Ser/Thr_Kinases-Pseudokinases"/>
</dbReference>
<comment type="caution">
    <text evidence="3">The sequence shown here is derived from an EMBL/GenBank/DDBJ whole genome shotgun (WGS) entry which is preliminary data.</text>
</comment>
<dbReference type="InterPro" id="IPR001245">
    <property type="entry name" value="Ser-Thr/Tyr_kinase_cat_dom"/>
</dbReference>
<dbReference type="GO" id="GO:0005085">
    <property type="term" value="F:guanyl-nucleotide exchange factor activity"/>
    <property type="evidence" value="ECO:0007669"/>
    <property type="project" value="InterPro"/>
</dbReference>
<dbReference type="GO" id="GO:0005524">
    <property type="term" value="F:ATP binding"/>
    <property type="evidence" value="ECO:0007669"/>
    <property type="project" value="InterPro"/>
</dbReference>
<feature type="domain" description="Protein kinase" evidence="2">
    <location>
        <begin position="637"/>
        <end position="909"/>
    </location>
</feature>
<dbReference type="GeneID" id="66082403"/>
<feature type="domain" description="DH" evidence="1">
    <location>
        <begin position="166"/>
        <end position="351"/>
    </location>
</feature>
<dbReference type="Pfam" id="PF15411">
    <property type="entry name" value="PH_10"/>
    <property type="match status" value="1"/>
</dbReference>
<dbReference type="InterPro" id="IPR011993">
    <property type="entry name" value="PH-like_dom_sf"/>
</dbReference>
<evidence type="ECO:0000259" key="2">
    <source>
        <dbReference type="PROSITE" id="PS50011"/>
    </source>
</evidence>
<dbReference type="InterPro" id="IPR035899">
    <property type="entry name" value="DBL_dom_sf"/>
</dbReference>
<protein>
    <recommendedName>
        <fullName evidence="5">Non-specific serine/threonine protein kinase</fullName>
    </recommendedName>
</protein>
<dbReference type="InterPro" id="IPR000719">
    <property type="entry name" value="Prot_kinase_dom"/>
</dbReference>
<sequence>MTVQLRILGVPSAQLRLESKKVYFKLRRILEFKHWLEYTQAYCHRKEEPPYKLLFDCFALGASLGVLLDLLGSPAPRHLNVDVETFDFIGVSLAEREKFFSSFLYRLQLLEVQGRLPFGEVLRPEDLFGGSTAGFLKVLKTVSRIMDALHASYPGLFSVPDGYQTMRRERVHELMETERVHVSFLKMVVNSTAALSSGSKSYERALEGLVMNITRLRQYHDRVFQKLESFTTTGQLLEQWEQFFGFNDQATRYNIATFYRSLCVNYITLHDYLYEQMDQLEPVLAGHAQILLDVLCHIPSRISDYLLKLQNILALSIPTPPAPLHCPLNAFDSLCTTIFYFEEIFNTVDEISRQLRTVHAAHIIRRRAFHWSNNVDLDDLGNLLLDDNLEIQESGTVYDVFLFEAMLLCCSRGQKSRTTESRNAANEYAPVYPIRPWVFGPALRKTFPLNLEYAIPTRNVKLLRIYRSNGFDLEWSDDRGRSHSLGFVSSYEAQHEQWCSILQLFALSTLHEEESEPESDSLEEQAEVVVSDNVIFSEEECCDGRRRTRPRPWSLIARKGPRSEASSVMRQAVHENETLLSPTLLPTLFDKSLSMNETEPLELETSAPFTFTHSPEICSLDDPELLAIPDLTGHVTKDGRFPEAHGGFADVWKGTWHNASCEVKVAVKVLRCRLGNPEIEKMKKKLEKELRVWTKLDHPNVVALYGTVSDFGPFQSMVCPWLENGTVSQYMERCGDILSITDRLQLLCEVAEGLNYLHSFGIVHGDLTGSNVLIDNKGRACLGDFGLSSLMADFHDGHFSSNFGGAVRWADASFYKLEYEEDQMPRLTTRSDIYSLGSVILEILSGRIPYHYVRSDAQVVIELHKGNKPRRPAPSFVTDAQWALIARCWAEFPEERPNVKQVLHDLQVLHRVSLEFRRHTA</sequence>
<organism evidence="3 4">
    <name type="scientific">Marasmius oreades</name>
    <name type="common">fairy-ring Marasmius</name>
    <dbReference type="NCBI Taxonomy" id="181124"/>
    <lineage>
        <taxon>Eukaryota</taxon>
        <taxon>Fungi</taxon>
        <taxon>Dikarya</taxon>
        <taxon>Basidiomycota</taxon>
        <taxon>Agaricomycotina</taxon>
        <taxon>Agaricomycetes</taxon>
        <taxon>Agaricomycetidae</taxon>
        <taxon>Agaricales</taxon>
        <taxon>Marasmiineae</taxon>
        <taxon>Marasmiaceae</taxon>
        <taxon>Marasmius</taxon>
    </lineage>
</organism>
<dbReference type="InterPro" id="IPR000219">
    <property type="entry name" value="DH_dom"/>
</dbReference>
<dbReference type="Gene3D" id="1.10.510.10">
    <property type="entry name" value="Transferase(Phosphotransferase) domain 1"/>
    <property type="match status" value="1"/>
</dbReference>
<dbReference type="Pfam" id="PF07714">
    <property type="entry name" value="PK_Tyr_Ser-Thr"/>
    <property type="match status" value="1"/>
</dbReference>
<dbReference type="PANTHER" id="PTHR44329:SF214">
    <property type="entry name" value="PROTEIN KINASE DOMAIN-CONTAINING PROTEIN"/>
    <property type="match status" value="1"/>
</dbReference>
<evidence type="ECO:0008006" key="5">
    <source>
        <dbReference type="Google" id="ProtNLM"/>
    </source>
</evidence>
<dbReference type="Gene3D" id="1.20.900.10">
    <property type="entry name" value="Dbl homology (DH) domain"/>
    <property type="match status" value="1"/>
</dbReference>
<dbReference type="InterPro" id="IPR008266">
    <property type="entry name" value="Tyr_kinase_AS"/>
</dbReference>
<dbReference type="RefSeq" id="XP_043003824.1">
    <property type="nucleotide sequence ID" value="XM_043158476.1"/>
</dbReference>
<reference evidence="3" key="1">
    <citation type="journal article" date="2021" name="Genome Biol. Evol.">
        <title>The assembled and annotated genome of the fairy-ring fungus Marasmius oreades.</title>
        <authorList>
            <person name="Hiltunen M."/>
            <person name="Ament-Velasquez S.L."/>
            <person name="Johannesson H."/>
        </authorList>
    </citation>
    <scope>NUCLEOTIDE SEQUENCE</scope>
    <source>
        <strain evidence="3">03SP1</strain>
    </source>
</reference>
<dbReference type="SUPFAM" id="SSF48065">
    <property type="entry name" value="DBL homology domain (DH-domain)"/>
    <property type="match status" value="1"/>
</dbReference>
<evidence type="ECO:0000313" key="4">
    <source>
        <dbReference type="Proteomes" id="UP001049176"/>
    </source>
</evidence>
<dbReference type="Proteomes" id="UP001049176">
    <property type="component" value="Chromosome 9"/>
</dbReference>
<dbReference type="AlphaFoldDB" id="A0A9P7RQ64"/>
<name>A0A9P7RQ64_9AGAR</name>
<dbReference type="KEGG" id="more:E1B28_013328"/>
<dbReference type="Gene3D" id="2.30.29.30">
    <property type="entry name" value="Pleckstrin-homology domain (PH domain)/Phosphotyrosine-binding domain (PTB)"/>
    <property type="match status" value="1"/>
</dbReference>
<dbReference type="PROSITE" id="PS50011">
    <property type="entry name" value="PROTEIN_KINASE_DOM"/>
    <property type="match status" value="1"/>
</dbReference>
<proteinExistence type="predicted"/>
<dbReference type="GO" id="GO:0004674">
    <property type="term" value="F:protein serine/threonine kinase activity"/>
    <property type="evidence" value="ECO:0007669"/>
    <property type="project" value="TreeGrafter"/>
</dbReference>
<keyword evidence="4" id="KW-1185">Reference proteome</keyword>
<gene>
    <name evidence="3" type="ORF">E1B28_013328</name>
</gene>
<dbReference type="PROSITE" id="PS50010">
    <property type="entry name" value="DH_2"/>
    <property type="match status" value="1"/>
</dbReference>